<dbReference type="InterPro" id="IPR041685">
    <property type="entry name" value="AAA_GajA/Old/RecF-like"/>
</dbReference>
<dbReference type="OrthoDB" id="9805802at2"/>
<name>A0A1D8ATN7_9BACT</name>
<keyword evidence="4" id="KW-1185">Reference proteome</keyword>
<proteinExistence type="predicted"/>
<dbReference type="KEGG" id="obg:Verru16b_01325"/>
<sequence>MRIEKLEIENFRRIEKAVIHLNPATFVIGPNNCAKSTVIAALEALLSLERDKLTQADIREKSDGTRAPETVITGYFGPITAEVAAARGFRGRVINNQFVYRKKLTIESGKAQIQCREQPSSLKPEFKVKTVGELIAAGITAEVIKEVLDLEVPADKLGKDWFKSLPEVMTFDTAAEPVWVENPGGIAQNVISRLPRLIHIPALTDSKEIESGEKQYVLGECLSLLFEDLLTGNATTHEIQEKLTLLQGQMDPGAEHSLLGGLVKAVNKIIEDVFPKCGIAITPSLQGVLEILKPKYDVKVFSNIRTPVSRQGTGLVRTCAFAMLRHHAALKLQKEIQTRPVVVAFEEPELFLHPSAANMLRDTIYALGRSDQIVCTTHSPWMIDLRQDAQSITRMSIGENDRAEAWNYGVSSELGKLQPEDKVRVKLIQTFDDELARVFFAERVLVVEGDSEVAAIRQTLRLLPEGQRKIIQSRFQIVKARGKASIISLVKYLHALNLDVSVMHDGDQGTPGAEVFNAPIAAALNKPSRLFVLTPNLENTLGYTPPSADKPYHAFMKTSAWNQVSDIPVAWRTTLAGIFEITWPADTPPAA</sequence>
<evidence type="ECO:0000313" key="4">
    <source>
        <dbReference type="Proteomes" id="UP000095228"/>
    </source>
</evidence>
<protein>
    <submittedName>
        <fullName evidence="3">Uncharacterized protein</fullName>
    </submittedName>
</protein>
<dbReference type="AlphaFoldDB" id="A0A1D8ATN7"/>
<feature type="domain" description="Endonuclease GajA/Old nuclease/RecF-like AAA" evidence="1">
    <location>
        <begin position="1"/>
        <end position="383"/>
    </location>
</feature>
<dbReference type="PANTHER" id="PTHR43581">
    <property type="entry name" value="ATP/GTP PHOSPHATASE"/>
    <property type="match status" value="1"/>
</dbReference>
<dbReference type="Pfam" id="PF13175">
    <property type="entry name" value="AAA_15"/>
    <property type="match status" value="1"/>
</dbReference>
<dbReference type="STRING" id="1838286.Verru16b_01325"/>
<accession>A0A1D8ATN7</accession>
<dbReference type="EMBL" id="CP016094">
    <property type="protein sequence ID" value="AOS44264.1"/>
    <property type="molecule type" value="Genomic_DNA"/>
</dbReference>
<feature type="domain" description="OLD protein-like TOPRIM" evidence="2">
    <location>
        <begin position="439"/>
        <end position="507"/>
    </location>
</feature>
<dbReference type="Gene3D" id="3.40.50.300">
    <property type="entry name" value="P-loop containing nucleotide triphosphate hydrolases"/>
    <property type="match status" value="2"/>
</dbReference>
<dbReference type="InterPro" id="IPR051396">
    <property type="entry name" value="Bact_Antivir_Def_Nuclease"/>
</dbReference>
<dbReference type="RefSeq" id="WP_069961530.1">
    <property type="nucleotide sequence ID" value="NZ_CP016094.1"/>
</dbReference>
<dbReference type="Proteomes" id="UP000095228">
    <property type="component" value="Chromosome"/>
</dbReference>
<dbReference type="Pfam" id="PF20469">
    <property type="entry name" value="OLD-like_TOPRIM"/>
    <property type="match status" value="1"/>
</dbReference>
<gene>
    <name evidence="3" type="ORF">Verru16b_01325</name>
</gene>
<dbReference type="PANTHER" id="PTHR43581:SF4">
    <property type="entry name" value="ATP_GTP PHOSPHATASE"/>
    <property type="match status" value="1"/>
</dbReference>
<organism evidence="3 4">
    <name type="scientific">Lacunisphaera limnophila</name>
    <dbReference type="NCBI Taxonomy" id="1838286"/>
    <lineage>
        <taxon>Bacteria</taxon>
        <taxon>Pseudomonadati</taxon>
        <taxon>Verrucomicrobiota</taxon>
        <taxon>Opitutia</taxon>
        <taxon>Opitutales</taxon>
        <taxon>Opitutaceae</taxon>
        <taxon>Lacunisphaera</taxon>
    </lineage>
</organism>
<dbReference type="InterPro" id="IPR027417">
    <property type="entry name" value="P-loop_NTPase"/>
</dbReference>
<evidence type="ECO:0000259" key="1">
    <source>
        <dbReference type="Pfam" id="PF13175"/>
    </source>
</evidence>
<evidence type="ECO:0000313" key="3">
    <source>
        <dbReference type="EMBL" id="AOS44264.1"/>
    </source>
</evidence>
<dbReference type="SUPFAM" id="SSF52540">
    <property type="entry name" value="P-loop containing nucleoside triphosphate hydrolases"/>
    <property type="match status" value="1"/>
</dbReference>
<evidence type="ECO:0000259" key="2">
    <source>
        <dbReference type="Pfam" id="PF20469"/>
    </source>
</evidence>
<reference evidence="3 4" key="1">
    <citation type="submission" date="2016-06" db="EMBL/GenBank/DDBJ databases">
        <title>Three novel species with peptidoglycan cell walls form the new genus Lacunisphaera gen. nov. in the family Opitutaceae of the verrucomicrobial subdivision 4.</title>
        <authorList>
            <person name="Rast P."/>
            <person name="Gloeckner I."/>
            <person name="Jogler M."/>
            <person name="Boedeker C."/>
            <person name="Jeske O."/>
            <person name="Wiegand S."/>
            <person name="Reinhardt R."/>
            <person name="Schumann P."/>
            <person name="Rohde M."/>
            <person name="Spring S."/>
            <person name="Gloeckner F.O."/>
            <person name="Jogler C."/>
        </authorList>
    </citation>
    <scope>NUCLEOTIDE SEQUENCE [LARGE SCALE GENOMIC DNA]</scope>
    <source>
        <strain evidence="3 4">IG16b</strain>
    </source>
</reference>
<dbReference type="InterPro" id="IPR034139">
    <property type="entry name" value="TOPRIM_OLD"/>
</dbReference>